<dbReference type="PANTHER" id="PTHR45668">
    <property type="entry name" value="SERINE/THREONINE-PROTEIN PHOSPHATASE 5-RELATED"/>
    <property type="match status" value="1"/>
</dbReference>
<evidence type="ECO:0000256" key="1">
    <source>
        <dbReference type="ARBA" id="ARBA00001936"/>
    </source>
</evidence>
<dbReference type="SUPFAM" id="SSF47473">
    <property type="entry name" value="EF-hand"/>
    <property type="match status" value="1"/>
</dbReference>
<dbReference type="InterPro" id="IPR002048">
    <property type="entry name" value="EF_hand_dom"/>
</dbReference>
<dbReference type="EC" id="3.1.3.16" evidence="13"/>
<evidence type="ECO:0000256" key="4">
    <source>
        <dbReference type="ARBA" id="ARBA00022723"/>
    </source>
</evidence>
<comment type="cofactor">
    <cofactor evidence="2">
        <name>Mg(2+)</name>
        <dbReference type="ChEBI" id="CHEBI:18420"/>
    </cofactor>
</comment>
<dbReference type="Proteomes" id="UP000245341">
    <property type="component" value="Unplaced"/>
</dbReference>
<dbReference type="AlphaFoldDB" id="A0A7F8Q807"/>
<proteinExistence type="inferred from homology"/>
<sequence length="472" mass="54543">MPNFTHVKTSPSKELTICGDLHGKLDDLFLIFYKNGLPSGSNSYIFNGDFVDRGKHSIEILMILFVSFLVYPNDLHLNRGNHEDFMMNLRYGFTKEILHKYKMHGKKILQTLEDVYTWLPIGTIIDNEILVIHGGISESTDLNLLHRIERNKMKSVLMPPIPLVEDHDTDLKTNKVIDILWSDPRDKRGCYPNTSRGGGCYFGPDITSKVLNKYQLKMLIRSHECKPEGYEICHDGKVVTVFSASNYYEEGSNRGAYIKLCCDMTPRFFQYQVTRTTCSRPLYQRVNVIESSAIRILKERMISRKTDLIHAFQLQDCSKSGKLSMGQWAFSMENILGLNLPWRSLSSHLVTTDNNGNINYMSSFQDIHIQKPVKEAQSTLIETLYRYRTDLQIIFNVIDSDHSGLISMEEFRAMWKLFNSHYSIHIDDFQIDELAERMDLNKDGSIDFNEFLKAFYVVHKLDKLNKSDGNPP</sequence>
<dbReference type="InterPro" id="IPR004843">
    <property type="entry name" value="Calcineurin-like_PHP"/>
</dbReference>
<gene>
    <name evidence="16" type="primary">PPEF1</name>
</gene>
<dbReference type="GO" id="GO:0005509">
    <property type="term" value="F:calcium ion binding"/>
    <property type="evidence" value="ECO:0007669"/>
    <property type="project" value="InterPro"/>
</dbReference>
<dbReference type="GO" id="GO:0004722">
    <property type="term" value="F:protein serine/threonine phosphatase activity"/>
    <property type="evidence" value="ECO:0007669"/>
    <property type="project" value="UniProtKB-EC"/>
</dbReference>
<evidence type="ECO:0000259" key="14">
    <source>
        <dbReference type="PROSITE" id="PS50222"/>
    </source>
</evidence>
<keyword evidence="10" id="KW-0464">Manganese</keyword>
<dbReference type="SMART" id="SM00054">
    <property type="entry name" value="EFh"/>
    <property type="match status" value="3"/>
</dbReference>
<accession>A0A7F8Q807</accession>
<dbReference type="Gene3D" id="3.60.21.10">
    <property type="match status" value="1"/>
</dbReference>
<dbReference type="FunFam" id="1.10.238.10:FF:000164">
    <property type="entry name" value="Serine/threonine-protein phosphatase with EF-hands"/>
    <property type="match status" value="1"/>
</dbReference>
<dbReference type="PROSITE" id="PS00125">
    <property type="entry name" value="SER_THR_PHOSPHATASE"/>
    <property type="match status" value="1"/>
</dbReference>
<dbReference type="PROSITE" id="PS00018">
    <property type="entry name" value="EF_HAND_1"/>
    <property type="match status" value="2"/>
</dbReference>
<dbReference type="InterPro" id="IPR011992">
    <property type="entry name" value="EF-hand-dom_pair"/>
</dbReference>
<evidence type="ECO:0000256" key="2">
    <source>
        <dbReference type="ARBA" id="ARBA00001946"/>
    </source>
</evidence>
<protein>
    <recommendedName>
        <fullName evidence="13">Serine/threonine-protein phosphatase</fullName>
        <ecNumber evidence="13">3.1.3.16</ecNumber>
    </recommendedName>
</protein>
<organism evidence="15 16">
    <name type="scientific">Leptonychotes weddellii</name>
    <name type="common">Weddell seal</name>
    <name type="synonym">Otaria weddellii</name>
    <dbReference type="NCBI Taxonomy" id="9713"/>
    <lineage>
        <taxon>Eukaryota</taxon>
        <taxon>Metazoa</taxon>
        <taxon>Chordata</taxon>
        <taxon>Craniata</taxon>
        <taxon>Vertebrata</taxon>
        <taxon>Euteleostomi</taxon>
        <taxon>Mammalia</taxon>
        <taxon>Eutheria</taxon>
        <taxon>Laurasiatheria</taxon>
        <taxon>Carnivora</taxon>
        <taxon>Caniformia</taxon>
        <taxon>Pinnipedia</taxon>
        <taxon>Phocidae</taxon>
        <taxon>Monachinae</taxon>
        <taxon>Lobodontini</taxon>
        <taxon>Leptonychotes</taxon>
    </lineage>
</organism>
<evidence type="ECO:0000313" key="16">
    <source>
        <dbReference type="RefSeq" id="XP_030877362.1"/>
    </source>
</evidence>
<evidence type="ECO:0000256" key="9">
    <source>
        <dbReference type="ARBA" id="ARBA00022912"/>
    </source>
</evidence>
<evidence type="ECO:0000256" key="7">
    <source>
        <dbReference type="ARBA" id="ARBA00022837"/>
    </source>
</evidence>
<evidence type="ECO:0000256" key="10">
    <source>
        <dbReference type="ARBA" id="ARBA00023211"/>
    </source>
</evidence>
<evidence type="ECO:0000313" key="15">
    <source>
        <dbReference type="Proteomes" id="UP000245341"/>
    </source>
</evidence>
<keyword evidence="5" id="KW-0677">Repeat</keyword>
<keyword evidence="4" id="KW-0479">Metal-binding</keyword>
<comment type="catalytic activity">
    <reaction evidence="11">
        <text>O-phospho-L-seryl-[protein] + H2O = L-seryl-[protein] + phosphate</text>
        <dbReference type="Rhea" id="RHEA:20629"/>
        <dbReference type="Rhea" id="RHEA-COMP:9863"/>
        <dbReference type="Rhea" id="RHEA-COMP:11604"/>
        <dbReference type="ChEBI" id="CHEBI:15377"/>
        <dbReference type="ChEBI" id="CHEBI:29999"/>
        <dbReference type="ChEBI" id="CHEBI:43474"/>
        <dbReference type="ChEBI" id="CHEBI:83421"/>
        <dbReference type="EC" id="3.1.3.16"/>
    </reaction>
</comment>
<keyword evidence="9" id="KW-0904">Protein phosphatase</keyword>
<comment type="similarity">
    <text evidence="3 13">Belongs to the PPP phosphatase family.</text>
</comment>
<evidence type="ECO:0000256" key="11">
    <source>
        <dbReference type="ARBA" id="ARBA00047761"/>
    </source>
</evidence>
<comment type="catalytic activity">
    <reaction evidence="12 13">
        <text>O-phospho-L-threonyl-[protein] + H2O = L-threonyl-[protein] + phosphate</text>
        <dbReference type="Rhea" id="RHEA:47004"/>
        <dbReference type="Rhea" id="RHEA-COMP:11060"/>
        <dbReference type="Rhea" id="RHEA-COMP:11605"/>
        <dbReference type="ChEBI" id="CHEBI:15377"/>
        <dbReference type="ChEBI" id="CHEBI:30013"/>
        <dbReference type="ChEBI" id="CHEBI:43474"/>
        <dbReference type="ChEBI" id="CHEBI:61977"/>
        <dbReference type="EC" id="3.1.3.16"/>
    </reaction>
</comment>
<name>A0A7F8Q807_LEPWE</name>
<feature type="domain" description="EF-hand" evidence="14">
    <location>
        <begin position="386"/>
        <end position="421"/>
    </location>
</feature>
<dbReference type="GeneID" id="102738061"/>
<evidence type="ECO:0000256" key="12">
    <source>
        <dbReference type="ARBA" id="ARBA00048336"/>
    </source>
</evidence>
<dbReference type="PROSITE" id="PS50222">
    <property type="entry name" value="EF_HAND_2"/>
    <property type="match status" value="2"/>
</dbReference>
<dbReference type="InterPro" id="IPR006186">
    <property type="entry name" value="Ser/Thr-sp_prot-phosphatase"/>
</dbReference>
<dbReference type="SUPFAM" id="SSF56300">
    <property type="entry name" value="Metallo-dependent phosphatases"/>
    <property type="match status" value="1"/>
</dbReference>
<evidence type="ECO:0000256" key="6">
    <source>
        <dbReference type="ARBA" id="ARBA00022801"/>
    </source>
</evidence>
<dbReference type="Gene3D" id="1.10.238.10">
    <property type="entry name" value="EF-hand"/>
    <property type="match status" value="1"/>
</dbReference>
<keyword evidence="6 13" id="KW-0378">Hydrolase</keyword>
<dbReference type="PRINTS" id="PR00114">
    <property type="entry name" value="STPHPHTASE"/>
</dbReference>
<dbReference type="CDD" id="cd00051">
    <property type="entry name" value="EFh"/>
    <property type="match status" value="1"/>
</dbReference>
<reference evidence="16" key="1">
    <citation type="submission" date="2025-08" db="UniProtKB">
        <authorList>
            <consortium name="RefSeq"/>
        </authorList>
    </citation>
    <scope>IDENTIFICATION</scope>
    <source>
        <tissue evidence="16">Liver</tissue>
    </source>
</reference>
<keyword evidence="8" id="KW-0460">Magnesium</keyword>
<dbReference type="FunFam" id="3.60.21.10:FF:000049">
    <property type="entry name" value="Serine/threonine-protein phosphatase with EF-hands"/>
    <property type="match status" value="1"/>
</dbReference>
<keyword evidence="15" id="KW-1185">Reference proteome</keyword>
<dbReference type="InterPro" id="IPR018247">
    <property type="entry name" value="EF_Hand_1_Ca_BS"/>
</dbReference>
<dbReference type="RefSeq" id="XP_030877362.1">
    <property type="nucleotide sequence ID" value="XM_031021502.1"/>
</dbReference>
<evidence type="ECO:0000256" key="8">
    <source>
        <dbReference type="ARBA" id="ARBA00022842"/>
    </source>
</evidence>
<dbReference type="InterPro" id="IPR051134">
    <property type="entry name" value="PPP_phosphatase"/>
</dbReference>
<dbReference type="CTD" id="5475"/>
<dbReference type="Pfam" id="PF13499">
    <property type="entry name" value="EF-hand_7"/>
    <property type="match status" value="1"/>
</dbReference>
<evidence type="ECO:0000256" key="5">
    <source>
        <dbReference type="ARBA" id="ARBA00022737"/>
    </source>
</evidence>
<dbReference type="PANTHER" id="PTHR45668:SF1">
    <property type="entry name" value="SERINE_THREONINE-PROTEIN PHOSPHATASE WITH EF-HANDS 1"/>
    <property type="match status" value="1"/>
</dbReference>
<feature type="domain" description="EF-hand" evidence="14">
    <location>
        <begin position="426"/>
        <end position="461"/>
    </location>
</feature>
<evidence type="ECO:0000256" key="3">
    <source>
        <dbReference type="ARBA" id="ARBA00008294"/>
    </source>
</evidence>
<evidence type="ECO:0000256" key="13">
    <source>
        <dbReference type="RuleBase" id="RU004273"/>
    </source>
</evidence>
<keyword evidence="7" id="KW-0106">Calcium</keyword>
<dbReference type="InterPro" id="IPR029052">
    <property type="entry name" value="Metallo-depent_PP-like"/>
</dbReference>
<dbReference type="Pfam" id="PF00149">
    <property type="entry name" value="Metallophos"/>
    <property type="match status" value="1"/>
</dbReference>
<dbReference type="SMART" id="SM00156">
    <property type="entry name" value="PP2Ac"/>
    <property type="match status" value="1"/>
</dbReference>
<comment type="cofactor">
    <cofactor evidence="1">
        <name>Mn(2+)</name>
        <dbReference type="ChEBI" id="CHEBI:29035"/>
    </cofactor>
</comment>